<comment type="caution">
    <text evidence="1">The sequence shown here is derived from an EMBL/GenBank/DDBJ whole genome shotgun (WGS) entry which is preliminary data.</text>
</comment>
<protein>
    <submittedName>
        <fullName evidence="1">Uncharacterized protein</fullName>
    </submittedName>
</protein>
<dbReference type="RefSeq" id="WP_200193827.1">
    <property type="nucleotide sequence ID" value="NZ_JAENHM010000040.1"/>
</dbReference>
<accession>A0ABS1F4N4</accession>
<evidence type="ECO:0000313" key="1">
    <source>
        <dbReference type="EMBL" id="MBK1838388.1"/>
    </source>
</evidence>
<gene>
    <name evidence="1" type="ORF">JHL17_13290</name>
</gene>
<proteinExistence type="predicted"/>
<evidence type="ECO:0000313" key="2">
    <source>
        <dbReference type="Proteomes" id="UP000652760"/>
    </source>
</evidence>
<name>A0ABS1F4N4_9PROT</name>
<organism evidence="1 2">
    <name type="scientific">Azospirillum endophyticum</name>
    <dbReference type="NCBI Taxonomy" id="2800326"/>
    <lineage>
        <taxon>Bacteria</taxon>
        <taxon>Pseudomonadati</taxon>
        <taxon>Pseudomonadota</taxon>
        <taxon>Alphaproteobacteria</taxon>
        <taxon>Rhodospirillales</taxon>
        <taxon>Azospirillaceae</taxon>
        <taxon>Azospirillum</taxon>
    </lineage>
</organism>
<dbReference type="Proteomes" id="UP000652760">
    <property type="component" value="Unassembled WGS sequence"/>
</dbReference>
<dbReference type="EMBL" id="JAENHM010000040">
    <property type="protein sequence ID" value="MBK1838388.1"/>
    <property type="molecule type" value="Genomic_DNA"/>
</dbReference>
<sequence length="197" mass="20978">MSPMFRLALGLAAVDGLASAFVATLLLAFFVIGSGEQSAAIDVSASDVLLLKKSVAAGPMTVQILGILSGEGSSLNAQIIPNPAHSGLLPVTDAREMTDKGLVYWFDCSSVAAACQSQLVIIKPRRDKCWHFRISAANTSESFSDTFPSYIGIEVMLMPMGGSKNAKTANLPVDGRSWIDIRLHCRGIPLDIILEKL</sequence>
<reference evidence="2" key="1">
    <citation type="submission" date="2021-01" db="EMBL/GenBank/DDBJ databases">
        <title>Genome public.</title>
        <authorList>
            <person name="Liu C."/>
            <person name="Sun Q."/>
        </authorList>
    </citation>
    <scope>NUCLEOTIDE SEQUENCE [LARGE SCALE GENOMIC DNA]</scope>
    <source>
        <strain evidence="2">YIM B02556</strain>
    </source>
</reference>
<keyword evidence="2" id="KW-1185">Reference proteome</keyword>